<evidence type="ECO:0000256" key="1">
    <source>
        <dbReference type="SAM" id="MobiDB-lite"/>
    </source>
</evidence>
<dbReference type="InterPro" id="IPR036388">
    <property type="entry name" value="WH-like_DNA-bd_sf"/>
</dbReference>
<dbReference type="Proteomes" id="UP001156691">
    <property type="component" value="Unassembled WGS sequence"/>
</dbReference>
<dbReference type="EMBL" id="BSNS01000020">
    <property type="protein sequence ID" value="GLQ56557.1"/>
    <property type="molecule type" value="Genomic_DNA"/>
</dbReference>
<comment type="caution">
    <text evidence="2">The sequence shown here is derived from an EMBL/GenBank/DDBJ whole genome shotgun (WGS) entry which is preliminary data.</text>
</comment>
<evidence type="ECO:0000313" key="2">
    <source>
        <dbReference type="EMBL" id="GLQ56557.1"/>
    </source>
</evidence>
<feature type="region of interest" description="Disordered" evidence="1">
    <location>
        <begin position="172"/>
        <end position="221"/>
    </location>
</feature>
<organism evidence="2 3">
    <name type="scientific">Devosia nitrariae</name>
    <dbReference type="NCBI Taxonomy" id="2071872"/>
    <lineage>
        <taxon>Bacteria</taxon>
        <taxon>Pseudomonadati</taxon>
        <taxon>Pseudomonadota</taxon>
        <taxon>Alphaproteobacteria</taxon>
        <taxon>Hyphomicrobiales</taxon>
        <taxon>Devosiaceae</taxon>
        <taxon>Devosia</taxon>
    </lineage>
</organism>
<evidence type="ECO:0000313" key="3">
    <source>
        <dbReference type="Proteomes" id="UP001156691"/>
    </source>
</evidence>
<dbReference type="Gene3D" id="1.10.10.10">
    <property type="entry name" value="Winged helix-like DNA-binding domain superfamily/Winged helix DNA-binding domain"/>
    <property type="match status" value="1"/>
</dbReference>
<gene>
    <name evidence="2" type="ORF">GCM10010862_38160</name>
</gene>
<reference evidence="3" key="1">
    <citation type="journal article" date="2019" name="Int. J. Syst. Evol. Microbiol.">
        <title>The Global Catalogue of Microorganisms (GCM) 10K type strain sequencing project: providing services to taxonomists for standard genome sequencing and annotation.</title>
        <authorList>
            <consortium name="The Broad Institute Genomics Platform"/>
            <consortium name="The Broad Institute Genome Sequencing Center for Infectious Disease"/>
            <person name="Wu L."/>
            <person name="Ma J."/>
        </authorList>
    </citation>
    <scope>NUCLEOTIDE SEQUENCE [LARGE SCALE GENOMIC DNA]</scope>
    <source>
        <strain evidence="3">NBRC 112416</strain>
    </source>
</reference>
<keyword evidence="3" id="KW-1185">Reference proteome</keyword>
<dbReference type="RefSeq" id="WP_284341957.1">
    <property type="nucleotide sequence ID" value="NZ_BSNS01000020.1"/>
</dbReference>
<name>A0ABQ5W9N2_9HYPH</name>
<feature type="region of interest" description="Disordered" evidence="1">
    <location>
        <begin position="1"/>
        <end position="31"/>
    </location>
</feature>
<accession>A0ABQ5W9N2</accession>
<proteinExistence type="predicted"/>
<protein>
    <submittedName>
        <fullName evidence="2">Uncharacterized protein</fullName>
    </submittedName>
</protein>
<sequence>MITKRANAKSPDAKGAQRPQKPKSHLPKGPYDPNLTVNEVLTFVDVAWIIKDHKNEGLKVSQKRIGEALGYSPGAFSKLLKRLNTRFKTAITKQAVGAHELRLTEKGEEIYAVWLLQRPYLARYYDLREIDMIPLIEKVSGYFNNLINEAMEPEVDEEEERRNEQQRKVLLRMKKRRQASQIPQTAADRLDQRIARMKSSKTPVRADGEQSIELDAPADGS</sequence>